<dbReference type="OrthoDB" id="1522549at2"/>
<accession>A0A4Q1K6F6</accession>
<dbReference type="SMART" id="SM00028">
    <property type="entry name" value="TPR"/>
    <property type="match status" value="5"/>
</dbReference>
<dbReference type="EMBL" id="SBKO01000001">
    <property type="protein sequence ID" value="RXR21408.1"/>
    <property type="molecule type" value="Genomic_DNA"/>
</dbReference>
<dbReference type="PROSITE" id="PS51257">
    <property type="entry name" value="PROKAR_LIPOPROTEIN"/>
    <property type="match status" value="1"/>
</dbReference>
<sequence length="864" mass="99840">MKISTLRYILFLSSLLLIVACSTKKNSFVGRNWHALNSKYNTLYNGDVALDKGIIEIKGEYSDNFWELLPVERMQIEEEAFLPGQKGKNANFERAETKAVKAIQKHSMNIEGKEKNMQMDEAHLLLGKARYYDKRYIPALEAFNYILYKYSNSDKIYEAKVWREKTNIRLENDALAVKNLQLLLKKKELKPQVEADANAILAQALINLEEKDSAIAPLKKAIATTRSKEERARYRFVLGQLYQSLKYNDSAYNSFQEVIDMKRKSPRMYVVQAHAKQAGLIDVTKDTLAFVEKYTKLLEDRENRPYLDALNHQVGLFYDKLKQKDKAVKHYNKSLKAGSTDSYLMASNFRNLAAIHFDKGKYVEAGKYYDSTLTKFSKKNREYFLIEKKRKNLDDVIKYEGIARKNDSVLNVMSLSNSDRISFYEDHIKKLKVRDSIQEALEKKKKEAEANKNNNIQDIVFDPKKTPTPGSGNIMLPPAFGNDKNSFYFYTPTTVAYGKVEFAKKWGKRTLKNNWRWVSQSEEIKTNDSDPVDKKPADTSSIVSEKYTTNYYLNQLPTNQVVLDSMAKERNLAYYQLGVIYKEKFFENQLAADRLETLLLNKPEERLILPAKYNLYKIYQAINPSKAEVYKADIISNYPNTRYAQILSGAISEENNLVQTPSEIYKTTYKQFENQEYVTALETIEKCLSQFSGDDLIPKFELLKASVTGKLKGLEEYKKAINYVALTYPDTPEARQADDILRVSIPRLEQMAITSDTTSVKWKVLYKAGKRDDVATKDLMDKIQKYIVEKQYDKFSVSYDVYNETESFVVVHGISSKEFSQYLIELLQEAKDYKIKTPATVISSENYSVIQVKKNYNEFIALKI</sequence>
<evidence type="ECO:0000313" key="2">
    <source>
        <dbReference type="Proteomes" id="UP000290283"/>
    </source>
</evidence>
<dbReference type="Pfam" id="PF13181">
    <property type="entry name" value="TPR_8"/>
    <property type="match status" value="2"/>
</dbReference>
<dbReference type="Proteomes" id="UP000290283">
    <property type="component" value="Unassembled WGS sequence"/>
</dbReference>
<dbReference type="InterPro" id="IPR011990">
    <property type="entry name" value="TPR-like_helical_dom_sf"/>
</dbReference>
<keyword evidence="2" id="KW-1185">Reference proteome</keyword>
<gene>
    <name evidence="1" type="ORF">EQG63_02995</name>
</gene>
<name>A0A4Q1K6F6_9FLAO</name>
<proteinExistence type="predicted"/>
<dbReference type="AlphaFoldDB" id="A0A4Q1K6F6"/>
<comment type="caution">
    <text evidence="1">The sequence shown here is derived from an EMBL/GenBank/DDBJ whole genome shotgun (WGS) entry which is preliminary data.</text>
</comment>
<protein>
    <submittedName>
        <fullName evidence="1">Tetratricopeptide repeat protein</fullName>
    </submittedName>
</protein>
<organism evidence="1 2">
    <name type="scientific">Flavobacterium amnicola</name>
    <dbReference type="NCBI Taxonomy" id="2506422"/>
    <lineage>
        <taxon>Bacteria</taxon>
        <taxon>Pseudomonadati</taxon>
        <taxon>Bacteroidota</taxon>
        <taxon>Flavobacteriia</taxon>
        <taxon>Flavobacteriales</taxon>
        <taxon>Flavobacteriaceae</taxon>
        <taxon>Flavobacterium</taxon>
    </lineage>
</organism>
<reference evidence="2" key="1">
    <citation type="submission" date="2019-01" db="EMBL/GenBank/DDBJ databases">
        <title>Cytophagaceae bacterium strain CAR-16.</title>
        <authorList>
            <person name="Chen W.-M."/>
        </authorList>
    </citation>
    <scope>NUCLEOTIDE SEQUENCE [LARGE SCALE GENOMIC DNA]</scope>
    <source>
        <strain evidence="2">LLJ-11</strain>
    </source>
</reference>
<dbReference type="SUPFAM" id="SSF48452">
    <property type="entry name" value="TPR-like"/>
    <property type="match status" value="1"/>
</dbReference>
<evidence type="ECO:0000313" key="1">
    <source>
        <dbReference type="EMBL" id="RXR21408.1"/>
    </source>
</evidence>
<dbReference type="InterPro" id="IPR019734">
    <property type="entry name" value="TPR_rpt"/>
</dbReference>
<dbReference type="Gene3D" id="1.25.40.10">
    <property type="entry name" value="Tetratricopeptide repeat domain"/>
    <property type="match status" value="4"/>
</dbReference>